<evidence type="ECO:0000256" key="1">
    <source>
        <dbReference type="ARBA" id="ARBA00009410"/>
    </source>
</evidence>
<dbReference type="Gene3D" id="3.50.50.60">
    <property type="entry name" value="FAD/NAD(P)-binding domain"/>
    <property type="match status" value="2"/>
</dbReference>
<reference evidence="4" key="1">
    <citation type="submission" date="2022-11" db="UniProtKB">
        <authorList>
            <consortium name="WormBaseParasite"/>
        </authorList>
    </citation>
    <scope>IDENTIFICATION</scope>
</reference>
<comment type="similarity">
    <text evidence="1">Belongs to the DadA oxidoreductase family.</text>
</comment>
<feature type="domain" description="FAD dependent oxidoreductase" evidence="2">
    <location>
        <begin position="2"/>
        <end position="109"/>
    </location>
</feature>
<dbReference type="GO" id="GO:0005886">
    <property type="term" value="C:plasma membrane"/>
    <property type="evidence" value="ECO:0007669"/>
    <property type="project" value="TreeGrafter"/>
</dbReference>
<keyword evidence="3" id="KW-1185">Reference proteome</keyword>
<proteinExistence type="inferred from homology"/>
<dbReference type="InterPro" id="IPR006076">
    <property type="entry name" value="FAD-dep_OxRdtase"/>
</dbReference>
<dbReference type="PANTHER" id="PTHR13847:SF280">
    <property type="entry name" value="D-AMINO ACID DEHYDROGENASE"/>
    <property type="match status" value="1"/>
</dbReference>
<dbReference type="Proteomes" id="UP000887577">
    <property type="component" value="Unplaced"/>
</dbReference>
<dbReference type="Pfam" id="PF01266">
    <property type="entry name" value="DAO"/>
    <property type="match status" value="2"/>
</dbReference>
<feature type="domain" description="FAD dependent oxidoreductase" evidence="2">
    <location>
        <begin position="110"/>
        <end position="161"/>
    </location>
</feature>
<dbReference type="SUPFAM" id="SSF54373">
    <property type="entry name" value="FAD-linked reductases, C-terminal domain"/>
    <property type="match status" value="1"/>
</dbReference>
<evidence type="ECO:0000313" key="4">
    <source>
        <dbReference type="WBParaSite" id="PSU_v2.g827.t1"/>
    </source>
</evidence>
<dbReference type="GO" id="GO:0005737">
    <property type="term" value="C:cytoplasm"/>
    <property type="evidence" value="ECO:0007669"/>
    <property type="project" value="TreeGrafter"/>
</dbReference>
<evidence type="ECO:0000313" key="3">
    <source>
        <dbReference type="Proteomes" id="UP000887577"/>
    </source>
</evidence>
<dbReference type="GO" id="GO:0008718">
    <property type="term" value="F:D-amino-acid dehydrogenase activity"/>
    <property type="evidence" value="ECO:0007669"/>
    <property type="project" value="TreeGrafter"/>
</dbReference>
<dbReference type="InterPro" id="IPR036188">
    <property type="entry name" value="FAD/NAD-bd_sf"/>
</dbReference>
<organism evidence="3 4">
    <name type="scientific">Panagrolaimus superbus</name>
    <dbReference type="NCBI Taxonomy" id="310955"/>
    <lineage>
        <taxon>Eukaryota</taxon>
        <taxon>Metazoa</taxon>
        <taxon>Ecdysozoa</taxon>
        <taxon>Nematoda</taxon>
        <taxon>Chromadorea</taxon>
        <taxon>Rhabditida</taxon>
        <taxon>Tylenchina</taxon>
        <taxon>Panagrolaimomorpha</taxon>
        <taxon>Panagrolaimoidea</taxon>
        <taxon>Panagrolaimidae</taxon>
        <taxon>Panagrolaimus</taxon>
    </lineage>
</organism>
<sequence>MAEELGVKFHYNVDIKGFQLNSGKIVAVETNKGTFTADRYVAALGSFTPHLVKGLGLNVPIYPVKGYSITIPIIDESRAPVSTILDETYKIAITRLGDRIRVGGMAEVTDYATFWSGLRPMTPDSTPIIGATKYDNLYINAGHGTLGWTMSAGSARVMADLISGKKPDIDTSDLGLSRYK</sequence>
<dbReference type="AlphaFoldDB" id="A0A914Z7G8"/>
<name>A0A914Z7G8_9BILA</name>
<dbReference type="GO" id="GO:0055130">
    <property type="term" value="P:D-alanine catabolic process"/>
    <property type="evidence" value="ECO:0007669"/>
    <property type="project" value="TreeGrafter"/>
</dbReference>
<protein>
    <submittedName>
        <fullName evidence="4">FAD dependent oxidoreductase domain-containing protein</fullName>
    </submittedName>
</protein>
<accession>A0A914Z7G8</accession>
<dbReference type="WBParaSite" id="PSU_v2.g827.t1">
    <property type="protein sequence ID" value="PSU_v2.g827.t1"/>
    <property type="gene ID" value="PSU_v2.g827"/>
</dbReference>
<dbReference type="SUPFAM" id="SSF51905">
    <property type="entry name" value="FAD/NAD(P)-binding domain"/>
    <property type="match status" value="1"/>
</dbReference>
<dbReference type="PANTHER" id="PTHR13847">
    <property type="entry name" value="SARCOSINE DEHYDROGENASE-RELATED"/>
    <property type="match status" value="1"/>
</dbReference>
<evidence type="ECO:0000259" key="2">
    <source>
        <dbReference type="Pfam" id="PF01266"/>
    </source>
</evidence>